<keyword evidence="2" id="KW-1185">Reference proteome</keyword>
<reference evidence="1 2" key="1">
    <citation type="submission" date="2019-03" db="EMBL/GenBank/DDBJ databases">
        <authorList>
            <person name="Jensen L."/>
            <person name="Storgaard J."/>
            <person name="Sulaj E."/>
            <person name="Schramm A."/>
            <person name="Marshall I.P.G."/>
        </authorList>
    </citation>
    <scope>NUCLEOTIDE SEQUENCE [LARGE SCALE GENOMIC DNA]</scope>
    <source>
        <strain evidence="1 2">2017H2G3</strain>
    </source>
</reference>
<dbReference type="EMBL" id="SJTH01000037">
    <property type="protein sequence ID" value="TCJ02222.1"/>
    <property type="molecule type" value="Genomic_DNA"/>
</dbReference>
<comment type="caution">
    <text evidence="1">The sequence shown here is derived from an EMBL/GenBank/DDBJ whole genome shotgun (WGS) entry which is preliminary data.</text>
</comment>
<dbReference type="OrthoDB" id="2938139at2"/>
<gene>
    <name evidence="1" type="ORF">E0Y62_20330</name>
</gene>
<organism evidence="1 2">
    <name type="scientific">Cytobacillus praedii</name>
    <dbReference type="NCBI Taxonomy" id="1742358"/>
    <lineage>
        <taxon>Bacteria</taxon>
        <taxon>Bacillati</taxon>
        <taxon>Bacillota</taxon>
        <taxon>Bacilli</taxon>
        <taxon>Bacillales</taxon>
        <taxon>Bacillaceae</taxon>
        <taxon>Cytobacillus</taxon>
    </lineage>
</organism>
<evidence type="ECO:0008006" key="3">
    <source>
        <dbReference type="Google" id="ProtNLM"/>
    </source>
</evidence>
<sequence length="153" mass="17272">MNKFWKMVVGLIFVFSLTGCFGESYNFNPPSVKLSSNSTIKTEELAEGNIVWRGEGNKVKKELKIKDISSLAKQQPQMNFIAGEKVDLLFEHTDFAPKGLSVSVWQNDKKSDLKVSDISFNLPKSKGEYVMEVNLHTDRGDAQYVGRINIVEH</sequence>
<dbReference type="Proteomes" id="UP000293846">
    <property type="component" value="Unassembled WGS sequence"/>
</dbReference>
<protein>
    <recommendedName>
        <fullName evidence="3">Lipoprotein</fullName>
    </recommendedName>
</protein>
<proteinExistence type="predicted"/>
<dbReference type="PROSITE" id="PS51257">
    <property type="entry name" value="PROKAR_LIPOPROTEIN"/>
    <property type="match status" value="1"/>
</dbReference>
<accession>A0A4R1AY91</accession>
<name>A0A4R1AY91_9BACI</name>
<dbReference type="RefSeq" id="WP_131237962.1">
    <property type="nucleotide sequence ID" value="NZ_SJTH01000037.1"/>
</dbReference>
<dbReference type="AlphaFoldDB" id="A0A4R1AY91"/>
<evidence type="ECO:0000313" key="2">
    <source>
        <dbReference type="Proteomes" id="UP000293846"/>
    </source>
</evidence>
<evidence type="ECO:0000313" key="1">
    <source>
        <dbReference type="EMBL" id="TCJ02222.1"/>
    </source>
</evidence>